<dbReference type="EMBL" id="JAJADQ010000015">
    <property type="protein sequence ID" value="MCB2380225.1"/>
    <property type="molecule type" value="Genomic_DNA"/>
</dbReference>
<dbReference type="InterPro" id="IPR023614">
    <property type="entry name" value="Porin_dom_sf"/>
</dbReference>
<organism evidence="5 6">
    <name type="scientific">Hymenobacter nitidus</name>
    <dbReference type="NCBI Taxonomy" id="2880929"/>
    <lineage>
        <taxon>Bacteria</taxon>
        <taxon>Pseudomonadati</taxon>
        <taxon>Bacteroidota</taxon>
        <taxon>Cytophagia</taxon>
        <taxon>Cytophagales</taxon>
        <taxon>Hymenobacteraceae</taxon>
        <taxon>Hymenobacter</taxon>
    </lineage>
</organism>
<evidence type="ECO:0000256" key="1">
    <source>
        <dbReference type="ARBA" id="ARBA00009075"/>
    </source>
</evidence>
<dbReference type="Gene3D" id="2.40.160.10">
    <property type="entry name" value="Porin"/>
    <property type="match status" value="1"/>
</dbReference>
<evidence type="ECO:0000313" key="6">
    <source>
        <dbReference type="Proteomes" id="UP001165297"/>
    </source>
</evidence>
<protein>
    <submittedName>
        <fullName evidence="5">OprD family porin</fullName>
    </submittedName>
</protein>
<dbReference type="Pfam" id="PF03573">
    <property type="entry name" value="OprD"/>
    <property type="match status" value="1"/>
</dbReference>
<evidence type="ECO:0000256" key="2">
    <source>
        <dbReference type="ARBA" id="ARBA00022448"/>
    </source>
</evidence>
<comment type="similarity">
    <text evidence="1">Belongs to the outer membrane porin (Opr) (TC 1.B.25) family.</text>
</comment>
<reference evidence="5" key="1">
    <citation type="submission" date="2021-10" db="EMBL/GenBank/DDBJ databases">
        <authorList>
            <person name="Dean J.D."/>
            <person name="Kim M.K."/>
            <person name="Newey C.N."/>
            <person name="Stoker T.S."/>
            <person name="Thompson D.W."/>
            <person name="Grose J.H."/>
        </authorList>
    </citation>
    <scope>NUCLEOTIDE SEQUENCE</scope>
    <source>
        <strain evidence="5">BT635</strain>
    </source>
</reference>
<evidence type="ECO:0000256" key="4">
    <source>
        <dbReference type="SAM" id="SignalP"/>
    </source>
</evidence>
<gene>
    <name evidence="5" type="ORF">LGH70_21720</name>
</gene>
<feature type="chain" id="PRO_5046230074" evidence="4">
    <location>
        <begin position="21"/>
        <end position="474"/>
    </location>
</feature>
<dbReference type="InterPro" id="IPR005318">
    <property type="entry name" value="OM_porin_bac"/>
</dbReference>
<feature type="signal peptide" evidence="4">
    <location>
        <begin position="1"/>
        <end position="20"/>
    </location>
</feature>
<accession>A0ABS8ALX4</accession>
<name>A0ABS8ALX4_9BACT</name>
<evidence type="ECO:0000256" key="3">
    <source>
        <dbReference type="ARBA" id="ARBA00022729"/>
    </source>
</evidence>
<keyword evidence="6" id="KW-1185">Reference proteome</keyword>
<sequence length="474" mass="52735">MIRWFLLGAALLAGARPAVAQSVRPDTLLHPTTHAPAGEAAADSLAARSLAQALRKGEFRAHVRTVFMATRNRGAAPDYYAHGVGAGLGYETKTWHGLQLGVEGFFLKNLYSSALAAEPGRPESRYELSLFDLEHPHHREILHQVEELWVRWQPRPGLQLTYGRQQLDTPLLNSQDSRLSPNFVQGLWAVGKAGKATTLQGGWLTHVAPRSTDRWYRLGEAVGRYSMGVSTDSSRADYLGHVPTHGLAVLGLRRTLGHGGSVQAWQYFADHLLATSLLESTVAFPRPAGTWTASSLLLWQRGLAKDRDQPVSQRYLNPGEQARALSGRVAYQRRAWQGAAHYTRLTAHGRYLFPREWGREPFYTTLPRERIEGAGDVHAFGTTVAWQRPHVPRLEAGYGYYNLSRQARLNKYSLPDFHQLNLSMTHAFSGAAQGLRLRTLLAAKWGADRATYLPARAVNKVDLQHLTVAVDYGF</sequence>
<proteinExistence type="inferred from homology"/>
<keyword evidence="2" id="KW-0813">Transport</keyword>
<dbReference type="RefSeq" id="WP_226189952.1">
    <property type="nucleotide sequence ID" value="NZ_JAJADQ010000015.1"/>
</dbReference>
<keyword evidence="3 4" id="KW-0732">Signal</keyword>
<comment type="caution">
    <text evidence="5">The sequence shown here is derived from an EMBL/GenBank/DDBJ whole genome shotgun (WGS) entry which is preliminary data.</text>
</comment>
<evidence type="ECO:0000313" key="5">
    <source>
        <dbReference type="EMBL" id="MCB2380225.1"/>
    </source>
</evidence>
<dbReference type="Proteomes" id="UP001165297">
    <property type="component" value="Unassembled WGS sequence"/>
</dbReference>